<dbReference type="CDD" id="cd00887">
    <property type="entry name" value="MoeA"/>
    <property type="match status" value="1"/>
</dbReference>
<name>U5W0Z7_9ACTN</name>
<dbReference type="KEGG" id="afs:AFR_22745"/>
<dbReference type="Proteomes" id="UP000017746">
    <property type="component" value="Chromosome"/>
</dbReference>
<accession>U5W0Z7</accession>
<evidence type="ECO:0000256" key="1">
    <source>
        <dbReference type="ARBA" id="ARBA00002901"/>
    </source>
</evidence>
<dbReference type="eggNOG" id="COG0303">
    <property type="taxonomic scope" value="Bacteria"/>
</dbReference>
<reference evidence="9 10" key="1">
    <citation type="journal article" date="2014" name="J. Biotechnol.">
        <title>Complete genome sequence of the actinobacterium Actinoplanes friuliensis HAG 010964, producer of the lipopeptide antibiotic friulimycin.</title>
        <authorList>
            <person name="Ruckert C."/>
            <person name="Szczepanowski R."/>
            <person name="Albersmeier A."/>
            <person name="Goesmann A."/>
            <person name="Fischer N."/>
            <person name="Steinkamper A."/>
            <person name="Puhler A."/>
            <person name="Biener R."/>
            <person name="Schwartz D."/>
            <person name="Kalinowski J."/>
        </authorList>
    </citation>
    <scope>NUCLEOTIDE SEQUENCE [LARGE SCALE GENOMIC DNA]</scope>
    <source>
        <strain evidence="9 10">DSM 7358</strain>
    </source>
</reference>
<keyword evidence="7" id="KW-0808">Transferase</keyword>
<evidence type="ECO:0000256" key="7">
    <source>
        <dbReference type="RuleBase" id="RU365090"/>
    </source>
</evidence>
<evidence type="ECO:0000259" key="8">
    <source>
        <dbReference type="SMART" id="SM00852"/>
    </source>
</evidence>
<comment type="catalytic activity">
    <reaction evidence="6">
        <text>adenylyl-molybdopterin + molybdate = Mo-molybdopterin + AMP + H(+)</text>
        <dbReference type="Rhea" id="RHEA:35047"/>
        <dbReference type="ChEBI" id="CHEBI:15378"/>
        <dbReference type="ChEBI" id="CHEBI:36264"/>
        <dbReference type="ChEBI" id="CHEBI:62727"/>
        <dbReference type="ChEBI" id="CHEBI:71302"/>
        <dbReference type="ChEBI" id="CHEBI:456215"/>
        <dbReference type="EC" id="2.10.1.1"/>
    </reaction>
</comment>
<dbReference type="SMART" id="SM00852">
    <property type="entry name" value="MoCF_biosynth"/>
    <property type="match status" value="1"/>
</dbReference>
<keyword evidence="10" id="KW-1185">Reference proteome</keyword>
<protein>
    <recommendedName>
        <fullName evidence="7">Molybdopterin molybdenumtransferase</fullName>
        <ecNumber evidence="7">2.10.1.1</ecNumber>
    </recommendedName>
</protein>
<keyword evidence="5 7" id="KW-0501">Molybdenum cofactor biosynthesis</keyword>
<evidence type="ECO:0000256" key="6">
    <source>
        <dbReference type="ARBA" id="ARBA00047317"/>
    </source>
</evidence>
<dbReference type="InterPro" id="IPR008284">
    <property type="entry name" value="MoCF_biosynth_CS"/>
</dbReference>
<sequence length="387" mass="38526">MPSIDHSPVPWRTAVKIATGAATPLPPSVVPSSEATGRVLAAPVLARGDLPGFDASAMDGYAVAGRGPWRVLGQVYAGGPVWPAPLGAGEAVEIMTGAVVPAGTVAVLPYETADLNAAGPGPKAHIRRAGEDARAGDELLPAGRLVTPAVAGLLAQAGADSVTVHGRPTVRLVVTGDELVTAGVPGPGQVRDVFTPMVSALVAAAGGVVTDAVLIGDEPELLAAALTTADADVVVVTGSSSAGAADHLHGVLNGIGARRLVDQVACRPGRPQLLAELPGTRWVVGLPGNPFAGLVACVTVLGPLLHGLSGRAAPDLIRLPVTGDLRPAPGVTRLVPVRLAGDHALVVPGGRPASLRGAALADALAVLEDGWTTGIPADLIPLNGLNS</sequence>
<dbReference type="EC" id="2.10.1.1" evidence="7"/>
<dbReference type="GO" id="GO:0006777">
    <property type="term" value="P:Mo-molybdopterin cofactor biosynthetic process"/>
    <property type="evidence" value="ECO:0007669"/>
    <property type="project" value="UniProtKB-UniRule"/>
</dbReference>
<dbReference type="InterPro" id="IPR036135">
    <property type="entry name" value="MoeA_linker/N_sf"/>
</dbReference>
<dbReference type="SUPFAM" id="SSF63882">
    <property type="entry name" value="MoeA N-terminal region -like"/>
    <property type="match status" value="1"/>
</dbReference>
<dbReference type="Gene3D" id="3.90.105.10">
    <property type="entry name" value="Molybdopterin biosynthesis moea protein, domain 2"/>
    <property type="match status" value="1"/>
</dbReference>
<dbReference type="PANTHER" id="PTHR10192:SF5">
    <property type="entry name" value="GEPHYRIN"/>
    <property type="match status" value="1"/>
</dbReference>
<feature type="domain" description="MoaB/Mog" evidence="8">
    <location>
        <begin position="171"/>
        <end position="307"/>
    </location>
</feature>
<dbReference type="Gene3D" id="2.40.340.10">
    <property type="entry name" value="MoeA, C-terminal, domain IV"/>
    <property type="match status" value="1"/>
</dbReference>
<evidence type="ECO:0000256" key="5">
    <source>
        <dbReference type="ARBA" id="ARBA00023150"/>
    </source>
</evidence>
<proteinExistence type="inferred from homology"/>
<dbReference type="AlphaFoldDB" id="U5W0Z7"/>
<evidence type="ECO:0000313" key="9">
    <source>
        <dbReference type="EMBL" id="AGZ42819.1"/>
    </source>
</evidence>
<dbReference type="Pfam" id="PF00994">
    <property type="entry name" value="MoCF_biosynth"/>
    <property type="match status" value="1"/>
</dbReference>
<keyword evidence="7" id="KW-0460">Magnesium</keyword>
<dbReference type="SUPFAM" id="SSF53218">
    <property type="entry name" value="Molybdenum cofactor biosynthesis proteins"/>
    <property type="match status" value="1"/>
</dbReference>
<comment type="function">
    <text evidence="1 7">Catalyzes the insertion of molybdate into adenylated molybdopterin with the concomitant release of AMP.</text>
</comment>
<dbReference type="UniPathway" id="UPA00344"/>
<dbReference type="Pfam" id="PF03453">
    <property type="entry name" value="MoeA_N"/>
    <property type="match status" value="1"/>
</dbReference>
<dbReference type="InterPro" id="IPR005110">
    <property type="entry name" value="MoeA_linker/N"/>
</dbReference>
<gene>
    <name evidence="9" type="ORF">AFR_22745</name>
</gene>
<evidence type="ECO:0000313" key="10">
    <source>
        <dbReference type="Proteomes" id="UP000017746"/>
    </source>
</evidence>
<dbReference type="GO" id="GO:0005829">
    <property type="term" value="C:cytosol"/>
    <property type="evidence" value="ECO:0007669"/>
    <property type="project" value="TreeGrafter"/>
</dbReference>
<dbReference type="RefSeq" id="WP_023363308.1">
    <property type="nucleotide sequence ID" value="NC_022657.1"/>
</dbReference>
<dbReference type="EMBL" id="CP006272">
    <property type="protein sequence ID" value="AGZ42819.1"/>
    <property type="molecule type" value="Genomic_DNA"/>
</dbReference>
<dbReference type="SUPFAM" id="SSF63867">
    <property type="entry name" value="MoeA C-terminal domain-like"/>
    <property type="match status" value="1"/>
</dbReference>
<dbReference type="OrthoDB" id="3196725at2"/>
<dbReference type="Gene3D" id="3.40.980.10">
    <property type="entry name" value="MoaB/Mog-like domain"/>
    <property type="match status" value="1"/>
</dbReference>
<dbReference type="InterPro" id="IPR036425">
    <property type="entry name" value="MoaB/Mog-like_dom_sf"/>
</dbReference>
<dbReference type="PATRIC" id="fig|1246995.3.peg.4610"/>
<comment type="pathway">
    <text evidence="2 7">Cofactor biosynthesis; molybdopterin biosynthesis.</text>
</comment>
<keyword evidence="4 7" id="KW-0500">Molybdenum</keyword>
<evidence type="ECO:0000256" key="4">
    <source>
        <dbReference type="ARBA" id="ARBA00022505"/>
    </source>
</evidence>
<dbReference type="PANTHER" id="PTHR10192">
    <property type="entry name" value="MOLYBDOPTERIN BIOSYNTHESIS PROTEIN"/>
    <property type="match status" value="1"/>
</dbReference>
<comment type="similarity">
    <text evidence="3 7">Belongs to the MoeA family.</text>
</comment>
<dbReference type="HOGENOM" id="CLU_010186_1_2_11"/>
<dbReference type="Gene3D" id="2.170.190.11">
    <property type="entry name" value="Molybdopterin biosynthesis moea protein, domain 3"/>
    <property type="match status" value="1"/>
</dbReference>
<dbReference type="GO" id="GO:0061599">
    <property type="term" value="F:molybdopterin molybdotransferase activity"/>
    <property type="evidence" value="ECO:0007669"/>
    <property type="project" value="UniProtKB-UniRule"/>
</dbReference>
<organism evidence="9 10">
    <name type="scientific">Actinoplanes friuliensis DSM 7358</name>
    <dbReference type="NCBI Taxonomy" id="1246995"/>
    <lineage>
        <taxon>Bacteria</taxon>
        <taxon>Bacillati</taxon>
        <taxon>Actinomycetota</taxon>
        <taxon>Actinomycetes</taxon>
        <taxon>Micromonosporales</taxon>
        <taxon>Micromonosporaceae</taxon>
        <taxon>Actinoplanes</taxon>
    </lineage>
</organism>
<dbReference type="InterPro" id="IPR001453">
    <property type="entry name" value="MoaB/Mog_dom"/>
</dbReference>
<keyword evidence="7" id="KW-0479">Metal-binding</keyword>
<dbReference type="InterPro" id="IPR038987">
    <property type="entry name" value="MoeA-like"/>
</dbReference>
<comment type="cofactor">
    <cofactor evidence="7">
        <name>Mg(2+)</name>
        <dbReference type="ChEBI" id="CHEBI:18420"/>
    </cofactor>
</comment>
<dbReference type="PROSITE" id="PS01079">
    <property type="entry name" value="MOCF_BIOSYNTHESIS_2"/>
    <property type="match status" value="1"/>
</dbReference>
<dbReference type="STRING" id="1246995.AFR_22745"/>
<evidence type="ECO:0000256" key="2">
    <source>
        <dbReference type="ARBA" id="ARBA00005046"/>
    </source>
</evidence>
<dbReference type="GO" id="GO:0046872">
    <property type="term" value="F:metal ion binding"/>
    <property type="evidence" value="ECO:0007669"/>
    <property type="project" value="UniProtKB-UniRule"/>
</dbReference>
<evidence type="ECO:0000256" key="3">
    <source>
        <dbReference type="ARBA" id="ARBA00010763"/>
    </source>
</evidence>
<dbReference type="InterPro" id="IPR036688">
    <property type="entry name" value="MoeA_C_domain_IV_sf"/>
</dbReference>